<reference evidence="3" key="1">
    <citation type="submission" date="2018-01" db="EMBL/GenBank/DDBJ databases">
        <title>An insight into the sialome of Amazonian anophelines.</title>
        <authorList>
            <person name="Ribeiro J.M."/>
            <person name="Scarpassa V."/>
            <person name="Calvo E."/>
        </authorList>
    </citation>
    <scope>NUCLEOTIDE SEQUENCE</scope>
    <source>
        <tissue evidence="3">Salivary glands</tissue>
    </source>
</reference>
<evidence type="ECO:0000256" key="1">
    <source>
        <dbReference type="SAM" id="MobiDB-lite"/>
    </source>
</evidence>
<protein>
    <submittedName>
        <fullName evidence="3">Putative secreted peptide</fullName>
    </submittedName>
</protein>
<feature type="signal peptide" evidence="2">
    <location>
        <begin position="1"/>
        <end position="35"/>
    </location>
</feature>
<feature type="compositionally biased region" description="Polar residues" evidence="1">
    <location>
        <begin position="134"/>
        <end position="146"/>
    </location>
</feature>
<evidence type="ECO:0000256" key="2">
    <source>
        <dbReference type="SAM" id="SignalP"/>
    </source>
</evidence>
<evidence type="ECO:0000313" key="3">
    <source>
        <dbReference type="EMBL" id="MBW32232.1"/>
    </source>
</evidence>
<organism evidence="3">
    <name type="scientific">Anopheles braziliensis</name>
    <dbReference type="NCBI Taxonomy" id="58242"/>
    <lineage>
        <taxon>Eukaryota</taxon>
        <taxon>Metazoa</taxon>
        <taxon>Ecdysozoa</taxon>
        <taxon>Arthropoda</taxon>
        <taxon>Hexapoda</taxon>
        <taxon>Insecta</taxon>
        <taxon>Pterygota</taxon>
        <taxon>Neoptera</taxon>
        <taxon>Endopterygota</taxon>
        <taxon>Diptera</taxon>
        <taxon>Nematocera</taxon>
        <taxon>Culicoidea</taxon>
        <taxon>Culicidae</taxon>
        <taxon>Anophelinae</taxon>
        <taxon>Anopheles</taxon>
    </lineage>
</organism>
<accession>A0A2M3ZUQ6</accession>
<proteinExistence type="predicted"/>
<dbReference type="EMBL" id="GGFM01011481">
    <property type="protein sequence ID" value="MBW32232.1"/>
    <property type="molecule type" value="Transcribed_RNA"/>
</dbReference>
<feature type="region of interest" description="Disordered" evidence="1">
    <location>
        <begin position="121"/>
        <end position="146"/>
    </location>
</feature>
<keyword evidence="2" id="KW-0732">Signal</keyword>
<feature type="chain" id="PRO_5014759785" evidence="2">
    <location>
        <begin position="36"/>
        <end position="146"/>
    </location>
</feature>
<sequence>MLTPPGSMLTGNVFFHFLRSLLTLWCSQKIQQAMASGVRVASAPCCYRLPRHFRSSDAALMATARAVYTRRSSIHTIHPSVCVVVQKELLVWPHHKRHYCFCPRSWMTQCAGQLWEGGGRRYNKGRAKAPENRQPANQPTNHRPEQ</sequence>
<name>A0A2M3ZUQ6_9DIPT</name>
<dbReference type="AlphaFoldDB" id="A0A2M3ZUQ6"/>